<evidence type="ECO:0000313" key="3">
    <source>
        <dbReference type="Proteomes" id="UP001501020"/>
    </source>
</evidence>
<dbReference type="EMBL" id="BAAAMR010000143">
    <property type="protein sequence ID" value="GAA2167196.1"/>
    <property type="molecule type" value="Genomic_DNA"/>
</dbReference>
<dbReference type="Proteomes" id="UP001501020">
    <property type="component" value="Unassembled WGS sequence"/>
</dbReference>
<gene>
    <name evidence="2" type="ORF">GCM10009727_87510</name>
</gene>
<feature type="compositionally biased region" description="Low complexity" evidence="1">
    <location>
        <begin position="1"/>
        <end position="13"/>
    </location>
</feature>
<evidence type="ECO:0000256" key="1">
    <source>
        <dbReference type="SAM" id="MobiDB-lite"/>
    </source>
</evidence>
<accession>A0ABN3AGB8</accession>
<comment type="caution">
    <text evidence="2">The sequence shown here is derived from an EMBL/GenBank/DDBJ whole genome shotgun (WGS) entry which is preliminary data.</text>
</comment>
<keyword evidence="3" id="KW-1185">Reference proteome</keyword>
<feature type="region of interest" description="Disordered" evidence="1">
    <location>
        <begin position="1"/>
        <end position="42"/>
    </location>
</feature>
<evidence type="ECO:0000313" key="2">
    <source>
        <dbReference type="EMBL" id="GAA2167196.1"/>
    </source>
</evidence>
<feature type="compositionally biased region" description="Low complexity" evidence="1">
    <location>
        <begin position="69"/>
        <end position="80"/>
    </location>
</feature>
<organism evidence="2 3">
    <name type="scientific">Actinomadura napierensis</name>
    <dbReference type="NCBI Taxonomy" id="267854"/>
    <lineage>
        <taxon>Bacteria</taxon>
        <taxon>Bacillati</taxon>
        <taxon>Actinomycetota</taxon>
        <taxon>Actinomycetes</taxon>
        <taxon>Streptosporangiales</taxon>
        <taxon>Thermomonosporaceae</taxon>
        <taxon>Actinomadura</taxon>
    </lineage>
</organism>
<protein>
    <submittedName>
        <fullName evidence="2">Uncharacterized protein</fullName>
    </submittedName>
</protein>
<proteinExistence type="predicted"/>
<name>A0ABN3AGB8_9ACTN</name>
<reference evidence="2 3" key="1">
    <citation type="journal article" date="2019" name="Int. J. Syst. Evol. Microbiol.">
        <title>The Global Catalogue of Microorganisms (GCM) 10K type strain sequencing project: providing services to taxonomists for standard genome sequencing and annotation.</title>
        <authorList>
            <consortium name="The Broad Institute Genomics Platform"/>
            <consortium name="The Broad Institute Genome Sequencing Center for Infectious Disease"/>
            <person name="Wu L."/>
            <person name="Ma J."/>
        </authorList>
    </citation>
    <scope>NUCLEOTIDE SEQUENCE [LARGE SCALE GENOMIC DNA]</scope>
    <source>
        <strain evidence="2 3">JCM 13850</strain>
    </source>
</reference>
<feature type="region of interest" description="Disordered" evidence="1">
    <location>
        <begin position="68"/>
        <end position="112"/>
    </location>
</feature>
<sequence length="112" mass="11759">MTATSSSTTATSSRRPHRSSREPRRGPPGSGARAAVAADDDADGSGTAVIALLRGIPIILPGTRVLRRPAPGAIPTAPGAVRRTGPRPPIPYRRWRRIGSREDPRGPRGALL</sequence>